<dbReference type="SMART" id="SM01076">
    <property type="entry name" value="CG-1"/>
    <property type="match status" value="1"/>
</dbReference>
<evidence type="ECO:0000256" key="8">
    <source>
        <dbReference type="SAM" id="MobiDB-lite"/>
    </source>
</evidence>
<dbReference type="PANTHER" id="PTHR23335">
    <property type="entry name" value="CALMODULIN-BINDING TRANSCRIPTION ACTIVATOR CAMTA"/>
    <property type="match status" value="1"/>
</dbReference>
<dbReference type="SUPFAM" id="SSF52540">
    <property type="entry name" value="P-loop containing nucleoside triphosphate hydrolases"/>
    <property type="match status" value="1"/>
</dbReference>
<feature type="region of interest" description="Disordered" evidence="8">
    <location>
        <begin position="1020"/>
        <end position="1062"/>
    </location>
</feature>
<dbReference type="InterPro" id="IPR000048">
    <property type="entry name" value="IQ_motif_EF-hand-BS"/>
</dbReference>
<dbReference type="InterPro" id="IPR002110">
    <property type="entry name" value="Ankyrin_rpt"/>
</dbReference>
<keyword evidence="6" id="KW-0539">Nucleus</keyword>
<comment type="caution">
    <text evidence="10">The sequence shown here is derived from an EMBL/GenBank/DDBJ whole genome shotgun (WGS) entry which is preliminary data.</text>
</comment>
<reference evidence="10" key="1">
    <citation type="submission" date="2023-08" db="EMBL/GenBank/DDBJ databases">
        <title>Reference Genome Resource for the Citrus Pathogen Phytophthora citrophthora.</title>
        <authorList>
            <person name="Moller H."/>
            <person name="Coetzee B."/>
            <person name="Rose L.J."/>
            <person name="Van Niekerk J.M."/>
        </authorList>
    </citation>
    <scope>NUCLEOTIDE SEQUENCE</scope>
    <source>
        <strain evidence="10">STE-U-9442</strain>
    </source>
</reference>
<feature type="region of interest" description="Disordered" evidence="8">
    <location>
        <begin position="155"/>
        <end position="192"/>
    </location>
</feature>
<name>A0AAD9GUB3_9STRA</name>
<dbReference type="Gene3D" id="1.25.40.20">
    <property type="entry name" value="Ankyrin repeat-containing domain"/>
    <property type="match status" value="1"/>
</dbReference>
<feature type="compositionally biased region" description="Basic and acidic residues" evidence="8">
    <location>
        <begin position="1053"/>
        <end position="1062"/>
    </location>
</feature>
<evidence type="ECO:0000256" key="6">
    <source>
        <dbReference type="ARBA" id="ARBA00023242"/>
    </source>
</evidence>
<dbReference type="InterPro" id="IPR014756">
    <property type="entry name" value="Ig_E-set"/>
</dbReference>
<keyword evidence="5" id="KW-0804">Transcription</keyword>
<dbReference type="SUPFAM" id="SSF81296">
    <property type="entry name" value="E set domains"/>
    <property type="match status" value="1"/>
</dbReference>
<comment type="similarity">
    <text evidence="2">Belongs to the CAMTA family.</text>
</comment>
<evidence type="ECO:0000256" key="4">
    <source>
        <dbReference type="ARBA" id="ARBA00023159"/>
    </source>
</evidence>
<evidence type="ECO:0000256" key="2">
    <source>
        <dbReference type="ARBA" id="ARBA00008267"/>
    </source>
</evidence>
<dbReference type="AlphaFoldDB" id="A0AAD9GUB3"/>
<dbReference type="EMBL" id="JASMQC010000005">
    <property type="protein sequence ID" value="KAK1945209.1"/>
    <property type="molecule type" value="Genomic_DNA"/>
</dbReference>
<keyword evidence="4" id="KW-0010">Activator</keyword>
<feature type="domain" description="CG-1" evidence="9">
    <location>
        <begin position="27"/>
        <end position="155"/>
    </location>
</feature>
<dbReference type="GO" id="GO:0005634">
    <property type="term" value="C:nucleus"/>
    <property type="evidence" value="ECO:0007669"/>
    <property type="project" value="UniProtKB-SubCell"/>
</dbReference>
<dbReference type="InterPro" id="IPR005559">
    <property type="entry name" value="CG-1_dom"/>
</dbReference>
<sequence length="1062" mass="116962">MVNQKVFQRQTTVHLRMNSGDGIQARAASLRQEATRRWLVKDELVFLLQHYQSVGVPVAHALQLQPISGTLLFYNTQEVSDYKKDGWFWQKRKDKSGRVREDRAKLVINRQVIILGTYVHSAETSTFHRRIYSVRDSKENIVLVHYFDEVNKEPVNRQLPSDSSKNDVNSSKGMKRSLSVKTSGASSGFMPPFRQLSPLKTLSPDETVESIMKNCFEAEVEPHTASDHNSSFNISDADLLLLKDSAMDGIITGFEPDELFNDLSSATSSEEGVSGLGGQQTFELAEISDFSPDWDFGDGGAKVLICLAAKLPERLAQDPLKLFIQFGTKRVRAEKVSDTVLRCTAPSSRQLGNVDICVCHWGGSLHQESILLSHKRQFTYRSHYLVSPSLVGEIAKDKRALETESIDPLELTASSPVHTFGTGKRGRSPTVLSQTIGMNRSEDRFSNRNLSTYVESDLDERQCKIRVVERLSEFHQAIRTKTAASPLKSPAAFGTEGLKNENNPEREDPAPLLTVSPASGSSTRQVQQSSQQIAQSSGSTELSSTSTSSSETSIALDDCTIEALSDNDLEQLSEKLLERVVRQLVTVAHTSEELLEELNSLDETGLSLLHYVSFYNYSQLVPVLIAHGAHINQQSTQGQTALHLAAGCGHNEVVDVLLQSGADLQVRDFDGLTAADRAEKSRHLEVAGKLHQHMGGDTGDLGAIDEIYGFGGSPMEIDDAPTPYTDAGDMGLLAGDDHVPVIRPPRSHSSSCESPCEANLSSKATSYVGENQEHNRKLLLGAFSTMSLHDKCALSLSISRDSAGHVARRRESSFGEDVVISPCSSSTGTSVGFGSSPASMVGMDSNLVGGRLVLSGAENDSDVQSVIAEDEESLNKLQAAMELMGPEERQSLEDEVKVLQHGIRAWLLKRNCKNMRETTKQLREATQSIEDQQKQQEADESCSLMTRDVSERERAAVTVQAATRSMLARRSFLQTKHVAIKFQAATRGVLCRKNFARMKAHALASLVIQRNVREWWNKQPAATRPGSVDREVEEEEKDTEEKASVPQDAYESALRDEVQLSL</sequence>
<dbReference type="SMART" id="SM00015">
    <property type="entry name" value="IQ"/>
    <property type="match status" value="3"/>
</dbReference>
<accession>A0AAD9GUB3</accession>
<dbReference type="GO" id="GO:0006357">
    <property type="term" value="P:regulation of transcription by RNA polymerase II"/>
    <property type="evidence" value="ECO:0007669"/>
    <property type="project" value="TreeGrafter"/>
</dbReference>
<evidence type="ECO:0000313" key="11">
    <source>
        <dbReference type="Proteomes" id="UP001259832"/>
    </source>
</evidence>
<keyword evidence="11" id="KW-1185">Reference proteome</keyword>
<feature type="compositionally biased region" description="Basic and acidic residues" evidence="8">
    <location>
        <begin position="498"/>
        <end position="509"/>
    </location>
</feature>
<dbReference type="Pfam" id="PF03859">
    <property type="entry name" value="CG-1"/>
    <property type="match status" value="1"/>
</dbReference>
<dbReference type="PANTHER" id="PTHR23335:SF1">
    <property type="entry name" value="CALMODULIN-BINDING TRANSCRIPTION ACTIVATOR, ISOFORM F"/>
    <property type="match status" value="1"/>
</dbReference>
<comment type="subcellular location">
    <subcellularLocation>
        <location evidence="1">Nucleus</location>
    </subcellularLocation>
</comment>
<feature type="compositionally biased region" description="Low complexity" evidence="8">
    <location>
        <begin position="161"/>
        <end position="172"/>
    </location>
</feature>
<keyword evidence="3 7" id="KW-0040">ANK repeat</keyword>
<dbReference type="GO" id="GO:0003690">
    <property type="term" value="F:double-stranded DNA binding"/>
    <property type="evidence" value="ECO:0007669"/>
    <property type="project" value="TreeGrafter"/>
</dbReference>
<feature type="repeat" description="ANK" evidence="7">
    <location>
        <begin position="637"/>
        <end position="669"/>
    </location>
</feature>
<feature type="compositionally biased region" description="Low complexity" evidence="8">
    <location>
        <begin position="519"/>
        <end position="551"/>
    </location>
</feature>
<evidence type="ECO:0000256" key="1">
    <source>
        <dbReference type="ARBA" id="ARBA00004123"/>
    </source>
</evidence>
<evidence type="ECO:0000256" key="7">
    <source>
        <dbReference type="PROSITE-ProRule" id="PRU00023"/>
    </source>
</evidence>
<dbReference type="GO" id="GO:0003712">
    <property type="term" value="F:transcription coregulator activity"/>
    <property type="evidence" value="ECO:0007669"/>
    <property type="project" value="TreeGrafter"/>
</dbReference>
<dbReference type="PROSITE" id="PS50297">
    <property type="entry name" value="ANK_REP_REGION"/>
    <property type="match status" value="1"/>
</dbReference>
<dbReference type="SUPFAM" id="SSF48403">
    <property type="entry name" value="Ankyrin repeat"/>
    <property type="match status" value="1"/>
</dbReference>
<dbReference type="Pfam" id="PF00612">
    <property type="entry name" value="IQ"/>
    <property type="match status" value="2"/>
</dbReference>
<gene>
    <name evidence="10" type="ORF">P3T76_003742</name>
</gene>
<protein>
    <submittedName>
        <fullName evidence="10">Calmodulin-binding transcription activator 2</fullName>
    </submittedName>
</protein>
<dbReference type="InterPro" id="IPR036770">
    <property type="entry name" value="Ankyrin_rpt-contain_sf"/>
</dbReference>
<evidence type="ECO:0000256" key="5">
    <source>
        <dbReference type="ARBA" id="ARBA00023163"/>
    </source>
</evidence>
<proteinExistence type="inferred from homology"/>
<dbReference type="InterPro" id="IPR013783">
    <property type="entry name" value="Ig-like_fold"/>
</dbReference>
<dbReference type="PROSITE" id="PS50088">
    <property type="entry name" value="ANK_REPEAT"/>
    <property type="match status" value="2"/>
</dbReference>
<evidence type="ECO:0000313" key="10">
    <source>
        <dbReference type="EMBL" id="KAK1945209.1"/>
    </source>
</evidence>
<dbReference type="Proteomes" id="UP001259832">
    <property type="component" value="Unassembled WGS sequence"/>
</dbReference>
<dbReference type="PROSITE" id="PS50096">
    <property type="entry name" value="IQ"/>
    <property type="match status" value="2"/>
</dbReference>
<dbReference type="Pfam" id="PF12796">
    <property type="entry name" value="Ank_2"/>
    <property type="match status" value="1"/>
</dbReference>
<feature type="region of interest" description="Disordered" evidence="8">
    <location>
        <begin position="482"/>
        <end position="551"/>
    </location>
</feature>
<dbReference type="PROSITE" id="PS51437">
    <property type="entry name" value="CG_1"/>
    <property type="match status" value="1"/>
</dbReference>
<dbReference type="SMART" id="SM00248">
    <property type="entry name" value="ANK"/>
    <property type="match status" value="3"/>
</dbReference>
<feature type="repeat" description="ANK" evidence="7">
    <location>
        <begin position="604"/>
        <end position="636"/>
    </location>
</feature>
<evidence type="ECO:0000259" key="9">
    <source>
        <dbReference type="PROSITE" id="PS51437"/>
    </source>
</evidence>
<dbReference type="InterPro" id="IPR027417">
    <property type="entry name" value="P-loop_NTPase"/>
</dbReference>
<dbReference type="Gene3D" id="4.10.270.10">
    <property type="entry name" value="Myosin, subunit A"/>
    <property type="match status" value="1"/>
</dbReference>
<dbReference type="Gene3D" id="2.60.40.10">
    <property type="entry name" value="Immunoglobulins"/>
    <property type="match status" value="1"/>
</dbReference>
<evidence type="ECO:0000256" key="3">
    <source>
        <dbReference type="ARBA" id="ARBA00023043"/>
    </source>
</evidence>
<organism evidence="10 11">
    <name type="scientific">Phytophthora citrophthora</name>
    <dbReference type="NCBI Taxonomy" id="4793"/>
    <lineage>
        <taxon>Eukaryota</taxon>
        <taxon>Sar</taxon>
        <taxon>Stramenopiles</taxon>
        <taxon>Oomycota</taxon>
        <taxon>Peronosporomycetes</taxon>
        <taxon>Peronosporales</taxon>
        <taxon>Peronosporaceae</taxon>
        <taxon>Phytophthora</taxon>
    </lineage>
</organism>